<dbReference type="SUPFAM" id="SSF161098">
    <property type="entry name" value="MetI-like"/>
    <property type="match status" value="1"/>
</dbReference>
<keyword evidence="6 7" id="KW-0472">Membrane</keyword>
<evidence type="ECO:0000259" key="8">
    <source>
        <dbReference type="PROSITE" id="PS50928"/>
    </source>
</evidence>
<feature type="transmembrane region" description="Helical" evidence="7">
    <location>
        <begin position="85"/>
        <end position="105"/>
    </location>
</feature>
<feature type="transmembrane region" description="Helical" evidence="7">
    <location>
        <begin position="60"/>
        <end position="79"/>
    </location>
</feature>
<dbReference type="EMBL" id="UINC01007647">
    <property type="protein sequence ID" value="SVA34422.1"/>
    <property type="molecule type" value="Genomic_DNA"/>
</dbReference>
<keyword evidence="4 7" id="KW-0812">Transmembrane</keyword>
<dbReference type="GO" id="GO:0006865">
    <property type="term" value="P:amino acid transport"/>
    <property type="evidence" value="ECO:0007669"/>
    <property type="project" value="TreeGrafter"/>
</dbReference>
<proteinExistence type="predicted"/>
<evidence type="ECO:0000256" key="7">
    <source>
        <dbReference type="SAM" id="Phobius"/>
    </source>
</evidence>
<feature type="transmembrane region" description="Helical" evidence="7">
    <location>
        <begin position="30"/>
        <end position="48"/>
    </location>
</feature>
<dbReference type="InterPro" id="IPR010065">
    <property type="entry name" value="AA_ABC_transptr_permease_3TM"/>
</dbReference>
<dbReference type="InterPro" id="IPR035906">
    <property type="entry name" value="MetI-like_sf"/>
</dbReference>
<feature type="transmembrane region" description="Helical" evidence="7">
    <location>
        <begin position="151"/>
        <end position="170"/>
    </location>
</feature>
<evidence type="ECO:0000256" key="1">
    <source>
        <dbReference type="ARBA" id="ARBA00004651"/>
    </source>
</evidence>
<keyword evidence="3" id="KW-1003">Cell membrane</keyword>
<evidence type="ECO:0000256" key="2">
    <source>
        <dbReference type="ARBA" id="ARBA00022448"/>
    </source>
</evidence>
<reference evidence="9" key="1">
    <citation type="submission" date="2018-05" db="EMBL/GenBank/DDBJ databases">
        <authorList>
            <person name="Lanie J.A."/>
            <person name="Ng W.-L."/>
            <person name="Kazmierczak K.M."/>
            <person name="Andrzejewski T.M."/>
            <person name="Davidsen T.M."/>
            <person name="Wayne K.J."/>
            <person name="Tettelin H."/>
            <person name="Glass J.I."/>
            <person name="Rusch D."/>
            <person name="Podicherti R."/>
            <person name="Tsui H.-C.T."/>
            <person name="Winkler M.E."/>
        </authorList>
    </citation>
    <scope>NUCLEOTIDE SEQUENCE</scope>
</reference>
<comment type="subcellular location">
    <subcellularLocation>
        <location evidence="1">Cell membrane</location>
        <topology evidence="1">Multi-pass membrane protein</topology>
    </subcellularLocation>
</comment>
<organism evidence="9">
    <name type="scientific">marine metagenome</name>
    <dbReference type="NCBI Taxonomy" id="408172"/>
    <lineage>
        <taxon>unclassified sequences</taxon>
        <taxon>metagenomes</taxon>
        <taxon>ecological metagenomes</taxon>
    </lineage>
</organism>
<feature type="domain" description="ABC transmembrane type-1" evidence="8">
    <location>
        <begin position="21"/>
        <end position="209"/>
    </location>
</feature>
<protein>
    <recommendedName>
        <fullName evidence="8">ABC transmembrane type-1 domain-containing protein</fullName>
    </recommendedName>
</protein>
<dbReference type="AlphaFoldDB" id="A0A381V239"/>
<dbReference type="PROSITE" id="PS50928">
    <property type="entry name" value="ABC_TM1"/>
    <property type="match status" value="1"/>
</dbReference>
<dbReference type="CDD" id="cd06261">
    <property type="entry name" value="TM_PBP2"/>
    <property type="match status" value="1"/>
</dbReference>
<dbReference type="GO" id="GO:0043190">
    <property type="term" value="C:ATP-binding cassette (ABC) transporter complex"/>
    <property type="evidence" value="ECO:0007669"/>
    <property type="project" value="InterPro"/>
</dbReference>
<evidence type="ECO:0000256" key="3">
    <source>
        <dbReference type="ARBA" id="ARBA00022475"/>
    </source>
</evidence>
<gene>
    <name evidence="9" type="ORF">METZ01_LOCUS87276</name>
</gene>
<dbReference type="NCBIfam" id="TIGR01726">
    <property type="entry name" value="HEQRo_perm_3TM"/>
    <property type="match status" value="1"/>
</dbReference>
<evidence type="ECO:0000256" key="5">
    <source>
        <dbReference type="ARBA" id="ARBA00022989"/>
    </source>
</evidence>
<evidence type="ECO:0000256" key="4">
    <source>
        <dbReference type="ARBA" id="ARBA00022692"/>
    </source>
</evidence>
<accession>A0A381V239</accession>
<evidence type="ECO:0000313" key="9">
    <source>
        <dbReference type="EMBL" id="SVA34422.1"/>
    </source>
</evidence>
<dbReference type="GO" id="GO:0022857">
    <property type="term" value="F:transmembrane transporter activity"/>
    <property type="evidence" value="ECO:0007669"/>
    <property type="project" value="InterPro"/>
</dbReference>
<keyword evidence="5 7" id="KW-1133">Transmembrane helix</keyword>
<feature type="transmembrane region" description="Helical" evidence="7">
    <location>
        <begin position="190"/>
        <end position="213"/>
    </location>
</feature>
<evidence type="ECO:0000256" key="6">
    <source>
        <dbReference type="ARBA" id="ARBA00023136"/>
    </source>
</evidence>
<keyword evidence="2" id="KW-0813">Transport</keyword>
<dbReference type="PANTHER" id="PTHR30614:SF35">
    <property type="entry name" value="ABC TRANSPORTER PERMEASE PROTEIN"/>
    <property type="match status" value="1"/>
</dbReference>
<dbReference type="Pfam" id="PF00528">
    <property type="entry name" value="BPD_transp_1"/>
    <property type="match status" value="1"/>
</dbReference>
<sequence length="224" mass="24588">MNYTFQFGVALESLPALLRAAILTVELSFFAFWGGALIGLAGAAAKTFGGSVVRRLAQGYVVFFTNTPALLQIYLLYYGLPEVGILLPSFTCVLLGLTLNAGAYLTEIQRAGFLSVRKTEIEAAETLGMSLWQQIRFVIVPHIAKTIYPPLANMFLILVLGSSMAAVFSVDELTGTAINISTETYRWLEMFTLVAGVYIVLTFIASIMLAVVGRRFFRVKARMF</sequence>
<dbReference type="InterPro" id="IPR000515">
    <property type="entry name" value="MetI-like"/>
</dbReference>
<dbReference type="InterPro" id="IPR043429">
    <property type="entry name" value="ArtM/GltK/GlnP/TcyL/YhdX-like"/>
</dbReference>
<name>A0A381V239_9ZZZZ</name>
<dbReference type="PANTHER" id="PTHR30614">
    <property type="entry name" value="MEMBRANE COMPONENT OF AMINO ACID ABC TRANSPORTER"/>
    <property type="match status" value="1"/>
</dbReference>
<dbReference type="Gene3D" id="1.10.3720.10">
    <property type="entry name" value="MetI-like"/>
    <property type="match status" value="1"/>
</dbReference>